<sequence length="132" mass="14499">MLNKITVSTQTRNELVDITAHVQQVIDKNGTKNGTVFVYCPHTTAAITINENADPSVQSDITNTLSALIPHHGDYAHREGNADAHVKAAVVGSSRTLFVQNSKIALGTWQGVYLCEFDGPRTREVWVKIIKE</sequence>
<evidence type="ECO:0000313" key="3">
    <source>
        <dbReference type="Proteomes" id="UP000051096"/>
    </source>
</evidence>
<dbReference type="Gene3D" id="2.60.120.460">
    <property type="entry name" value="YjbQ-like"/>
    <property type="match status" value="1"/>
</dbReference>
<dbReference type="PANTHER" id="PTHR30615:SF8">
    <property type="entry name" value="UPF0047 PROTEIN C4A8.02C"/>
    <property type="match status" value="1"/>
</dbReference>
<dbReference type="NCBIfam" id="TIGR00149">
    <property type="entry name" value="TIGR00149_YjbQ"/>
    <property type="match status" value="1"/>
</dbReference>
<dbReference type="AlphaFoldDB" id="A0A0S8G9B5"/>
<name>A0A0S8G9B5_UNCW3</name>
<dbReference type="EMBL" id="LJUO01000123">
    <property type="protein sequence ID" value="KPK69526.1"/>
    <property type="molecule type" value="Genomic_DNA"/>
</dbReference>
<dbReference type="Proteomes" id="UP000051096">
    <property type="component" value="Unassembled WGS sequence"/>
</dbReference>
<organism evidence="2 3">
    <name type="scientific">candidate division WOR_3 bacterium SM23_60</name>
    <dbReference type="NCBI Taxonomy" id="1703780"/>
    <lineage>
        <taxon>Bacteria</taxon>
        <taxon>Bacteria division WOR-3</taxon>
    </lineage>
</organism>
<reference evidence="2 3" key="1">
    <citation type="journal article" date="2015" name="Microbiome">
        <title>Genomic resolution of linkages in carbon, nitrogen, and sulfur cycling among widespread estuary sediment bacteria.</title>
        <authorList>
            <person name="Baker B.J."/>
            <person name="Lazar C.S."/>
            <person name="Teske A.P."/>
            <person name="Dick G.J."/>
        </authorList>
    </citation>
    <scope>NUCLEOTIDE SEQUENCE [LARGE SCALE GENOMIC DNA]</scope>
    <source>
        <strain evidence="2">SM23_60</strain>
    </source>
</reference>
<gene>
    <name evidence="2" type="ORF">AMJ87_10380</name>
</gene>
<dbReference type="InterPro" id="IPR035917">
    <property type="entry name" value="YjbQ-like_sf"/>
</dbReference>
<evidence type="ECO:0000313" key="2">
    <source>
        <dbReference type="EMBL" id="KPK69526.1"/>
    </source>
</evidence>
<dbReference type="Pfam" id="PF01894">
    <property type="entry name" value="YjbQ"/>
    <property type="match status" value="1"/>
</dbReference>
<accession>A0A0S8G9B5</accession>
<protein>
    <recommendedName>
        <fullName evidence="4">Secondary thiamine-phosphate synthase enzyme</fullName>
    </recommendedName>
</protein>
<dbReference type="SUPFAM" id="SSF111038">
    <property type="entry name" value="YjbQ-like"/>
    <property type="match status" value="1"/>
</dbReference>
<dbReference type="InterPro" id="IPR001602">
    <property type="entry name" value="UPF0047_YjbQ-like"/>
</dbReference>
<comment type="similarity">
    <text evidence="1">Belongs to the UPF0047 family.</text>
</comment>
<dbReference type="PATRIC" id="fig|1703780.3.peg.1222"/>
<dbReference type="PIRSF" id="PIRSF004681">
    <property type="entry name" value="UCP004681"/>
    <property type="match status" value="1"/>
</dbReference>
<evidence type="ECO:0000256" key="1">
    <source>
        <dbReference type="ARBA" id="ARBA00005534"/>
    </source>
</evidence>
<evidence type="ECO:0008006" key="4">
    <source>
        <dbReference type="Google" id="ProtNLM"/>
    </source>
</evidence>
<proteinExistence type="inferred from homology"/>
<comment type="caution">
    <text evidence="2">The sequence shown here is derived from an EMBL/GenBank/DDBJ whole genome shotgun (WGS) entry which is preliminary data.</text>
</comment>
<dbReference type="PANTHER" id="PTHR30615">
    <property type="entry name" value="UNCHARACTERIZED PROTEIN YJBQ-RELATED"/>
    <property type="match status" value="1"/>
</dbReference>